<sequence>MNNKLKMREFILTYLSTQANKINLQIVKNLINYGKNNNFTATSILNELFEMDSKHSGWLNATIEIDYVDGVILFSNHATEWLSPSGYSYLHEIQSYKEQNDFNSSKEHLTNKFEKELNSLLKTKVKLKNEHDKVTLQELIIELRHNLNQNDHDQLKINSLKKFKPFVSDNWDTLSEPMKPILVELANRFLFNIYK</sequence>
<proteinExistence type="predicted"/>
<reference evidence="1" key="1">
    <citation type="submission" date="2024-08" db="EMBL/GenBank/DDBJ databases">
        <title>Lentilactobacillus sp. nov., isolated from tree bark.</title>
        <authorList>
            <person name="Phuengjayaem S."/>
            <person name="Tanasupawat S."/>
        </authorList>
    </citation>
    <scope>NUCLEOTIDE SEQUENCE</scope>
    <source>
        <strain evidence="1">SPB1-3</strain>
    </source>
</reference>
<keyword evidence="2" id="KW-1185">Reference proteome</keyword>
<protein>
    <submittedName>
        <fullName evidence="1">Uncharacterized protein</fullName>
    </submittedName>
</protein>
<dbReference type="Proteomes" id="UP001149860">
    <property type="component" value="Chromosome"/>
</dbReference>
<evidence type="ECO:0000313" key="2">
    <source>
        <dbReference type="Proteomes" id="UP001149860"/>
    </source>
</evidence>
<accession>A0ACD5DEP7</accession>
<name>A0ACD5DEP7_9LACO</name>
<dbReference type="EMBL" id="CP168151">
    <property type="protein sequence ID" value="XFD39691.1"/>
    <property type="molecule type" value="Genomic_DNA"/>
</dbReference>
<gene>
    <name evidence="1" type="ORF">O0236_009895</name>
</gene>
<organism evidence="1 2">
    <name type="scientific">Lentilactobacillus terminaliae</name>
    <dbReference type="NCBI Taxonomy" id="3003483"/>
    <lineage>
        <taxon>Bacteria</taxon>
        <taxon>Bacillati</taxon>
        <taxon>Bacillota</taxon>
        <taxon>Bacilli</taxon>
        <taxon>Lactobacillales</taxon>
        <taxon>Lactobacillaceae</taxon>
        <taxon>Lentilactobacillus</taxon>
    </lineage>
</organism>
<evidence type="ECO:0000313" key="1">
    <source>
        <dbReference type="EMBL" id="XFD39691.1"/>
    </source>
</evidence>